<organism evidence="15 16">
    <name type="scientific">Pseudaeromonas paramecii</name>
    <dbReference type="NCBI Taxonomy" id="2138166"/>
    <lineage>
        <taxon>Bacteria</taxon>
        <taxon>Pseudomonadati</taxon>
        <taxon>Pseudomonadota</taxon>
        <taxon>Gammaproteobacteria</taxon>
        <taxon>Aeromonadales</taxon>
        <taxon>Aeromonadaceae</taxon>
        <taxon>Pseudaeromonas</taxon>
    </lineage>
</organism>
<feature type="active site" description="Nucleophile" evidence="12">
    <location>
        <position position="212"/>
    </location>
</feature>
<keyword evidence="16" id="KW-1185">Reference proteome</keyword>
<dbReference type="Proteomes" id="UP001501321">
    <property type="component" value="Unassembled WGS sequence"/>
</dbReference>
<feature type="chain" id="PRO_5046886996" evidence="13">
    <location>
        <begin position="28"/>
        <end position="309"/>
    </location>
</feature>
<evidence type="ECO:0000259" key="14">
    <source>
        <dbReference type="PROSITE" id="PS52029"/>
    </source>
</evidence>
<dbReference type="InterPro" id="IPR005490">
    <property type="entry name" value="LD_TPept_cat_dom"/>
</dbReference>
<evidence type="ECO:0000256" key="4">
    <source>
        <dbReference type="ARBA" id="ARBA00022676"/>
    </source>
</evidence>
<evidence type="ECO:0000256" key="9">
    <source>
        <dbReference type="ARBA" id="ARBA00022960"/>
    </source>
</evidence>
<keyword evidence="4" id="KW-0328">Glycosyltransferase</keyword>
<evidence type="ECO:0000313" key="16">
    <source>
        <dbReference type="Proteomes" id="UP001501321"/>
    </source>
</evidence>
<comment type="subcellular location">
    <subcellularLocation>
        <location evidence="1">Periplasm</location>
    </subcellularLocation>
</comment>
<dbReference type="PROSITE" id="PS52029">
    <property type="entry name" value="LD_TPASE"/>
    <property type="match status" value="1"/>
</dbReference>
<evidence type="ECO:0000256" key="1">
    <source>
        <dbReference type="ARBA" id="ARBA00004418"/>
    </source>
</evidence>
<evidence type="ECO:0000256" key="7">
    <source>
        <dbReference type="ARBA" id="ARBA00022764"/>
    </source>
</evidence>
<feature type="signal peptide" evidence="13">
    <location>
        <begin position="1"/>
        <end position="27"/>
    </location>
</feature>
<keyword evidence="11 12" id="KW-0961">Cell wall biogenesis/degradation</keyword>
<dbReference type="SUPFAM" id="SSF141523">
    <property type="entry name" value="L,D-transpeptidase catalytic domain-like"/>
    <property type="match status" value="1"/>
</dbReference>
<evidence type="ECO:0000313" key="15">
    <source>
        <dbReference type="EMBL" id="GAA4504126.1"/>
    </source>
</evidence>
<evidence type="ECO:0000256" key="3">
    <source>
        <dbReference type="ARBA" id="ARBA00005992"/>
    </source>
</evidence>
<proteinExistence type="inferred from homology"/>
<keyword evidence="5" id="KW-0808">Transferase</keyword>
<name>A0ABP8QJ75_9GAMM</name>
<protein>
    <submittedName>
        <fullName evidence="15">L,D-transpeptidase family protein</fullName>
    </submittedName>
</protein>
<dbReference type="Pfam" id="PF03734">
    <property type="entry name" value="YkuD"/>
    <property type="match status" value="1"/>
</dbReference>
<dbReference type="PANTHER" id="PTHR30582">
    <property type="entry name" value="L,D-TRANSPEPTIDASE"/>
    <property type="match status" value="1"/>
</dbReference>
<dbReference type="InterPro" id="IPR041597">
    <property type="entry name" value="Ldt_C"/>
</dbReference>
<dbReference type="InterPro" id="IPR050979">
    <property type="entry name" value="LD-transpeptidase"/>
</dbReference>
<evidence type="ECO:0000256" key="13">
    <source>
        <dbReference type="SAM" id="SignalP"/>
    </source>
</evidence>
<reference evidence="16" key="1">
    <citation type="journal article" date="2019" name="Int. J. Syst. Evol. Microbiol.">
        <title>The Global Catalogue of Microorganisms (GCM) 10K type strain sequencing project: providing services to taxonomists for standard genome sequencing and annotation.</title>
        <authorList>
            <consortium name="The Broad Institute Genomics Platform"/>
            <consortium name="The Broad Institute Genome Sequencing Center for Infectious Disease"/>
            <person name="Wu L."/>
            <person name="Ma J."/>
        </authorList>
    </citation>
    <scope>NUCLEOTIDE SEQUENCE [LARGE SCALE GENOMIC DNA]</scope>
    <source>
        <strain evidence="16">JCM 32226</strain>
    </source>
</reference>
<evidence type="ECO:0000256" key="5">
    <source>
        <dbReference type="ARBA" id="ARBA00022679"/>
    </source>
</evidence>
<feature type="active site" description="Proton donor/acceptor" evidence="12">
    <location>
        <position position="196"/>
    </location>
</feature>
<comment type="similarity">
    <text evidence="3">Belongs to the YkuD family.</text>
</comment>
<evidence type="ECO:0000256" key="11">
    <source>
        <dbReference type="ARBA" id="ARBA00023316"/>
    </source>
</evidence>
<keyword evidence="9 12" id="KW-0133">Cell shape</keyword>
<keyword evidence="10 12" id="KW-0573">Peptidoglycan synthesis</keyword>
<evidence type="ECO:0000256" key="8">
    <source>
        <dbReference type="ARBA" id="ARBA00022801"/>
    </source>
</evidence>
<dbReference type="Pfam" id="PF17969">
    <property type="entry name" value="Ldt_C"/>
    <property type="match status" value="1"/>
</dbReference>
<evidence type="ECO:0000256" key="12">
    <source>
        <dbReference type="PROSITE-ProRule" id="PRU01373"/>
    </source>
</evidence>
<gene>
    <name evidence="15" type="ORF">GCM10023095_31500</name>
</gene>
<comment type="caution">
    <text evidence="15">The sequence shown here is derived from an EMBL/GenBank/DDBJ whole genome shotgun (WGS) entry which is preliminary data.</text>
</comment>
<accession>A0ABP8QJ75</accession>
<dbReference type="EMBL" id="BAABFC010000029">
    <property type="protein sequence ID" value="GAA4504126.1"/>
    <property type="molecule type" value="Genomic_DNA"/>
</dbReference>
<evidence type="ECO:0000256" key="10">
    <source>
        <dbReference type="ARBA" id="ARBA00022984"/>
    </source>
</evidence>
<keyword evidence="6 13" id="KW-0732">Signal</keyword>
<evidence type="ECO:0000256" key="6">
    <source>
        <dbReference type="ARBA" id="ARBA00022729"/>
    </source>
</evidence>
<keyword evidence="7" id="KW-0574">Periplasm</keyword>
<sequence length="309" mass="34014">MFPFIRLRFIRLLCLIGLLGGSAVAQAAIYPLGEGRLIGSPMHVEVPDNGGSLEELAAQFQVGLYAMLAANPGVDPFLPRPGRTLTIPSQLLLPDVPRKGIVINLAELRLYYFPEGEDKVYVYPIGIGRVGRETPEMETRIVSKQPDPVWIPPASIRAEHLAQGDPLPERVEAGPDNPLGKFAMRMAYGHGEYLIHGTNKNFGVGLRVSAGCIRLRAPDIEQLFNMVPVGTPVRVINQPVLVSQEPDGRRWIEVHQPLSRTQEEYDGDGAPLVLSDQVQAFINFPYTDLDVVDQALLERSGMPVVIGWN</sequence>
<evidence type="ECO:0000256" key="2">
    <source>
        <dbReference type="ARBA" id="ARBA00004752"/>
    </source>
</evidence>
<dbReference type="InterPro" id="IPR038063">
    <property type="entry name" value="Transpep_catalytic_dom"/>
</dbReference>
<keyword evidence="8" id="KW-0378">Hydrolase</keyword>
<feature type="domain" description="L,D-TPase catalytic" evidence="14">
    <location>
        <begin position="99"/>
        <end position="236"/>
    </location>
</feature>
<dbReference type="Gene3D" id="2.40.440.10">
    <property type="entry name" value="L,D-transpeptidase catalytic domain-like"/>
    <property type="match status" value="1"/>
</dbReference>
<dbReference type="PANTHER" id="PTHR30582:SF24">
    <property type="entry name" value="L,D-TRANSPEPTIDASE ERFK_SRFK-RELATED"/>
    <property type="match status" value="1"/>
</dbReference>
<comment type="pathway">
    <text evidence="2 12">Cell wall biogenesis; peptidoglycan biosynthesis.</text>
</comment>
<dbReference type="CDD" id="cd16913">
    <property type="entry name" value="YkuD_like"/>
    <property type="match status" value="1"/>
</dbReference>